<dbReference type="GO" id="GO:0009654">
    <property type="term" value="C:photosystem II oxygen evolving complex"/>
    <property type="evidence" value="ECO:0007669"/>
    <property type="project" value="InterPro"/>
</dbReference>
<sequence length="189" mass="21451">MILASVNFSILGSTAVAPDFRTAVNSLLGAYGLPRLKDTPGFRLYDDYDIGCAFDYPKAWVLRPNRERRGVYISDFNTADKASLEVFDKREQDDLTTAVIAKHSNPAAETGGDARLLLPEQKRIKSNQETIDGQGYLYLAYPSETVTRSGYQIQRKNFTVAAVRNNTVYTLNVRWVVHKQRWRAWPRNS</sequence>
<keyword evidence="3" id="KW-1185">Reference proteome</keyword>
<dbReference type="InterPro" id="IPR016123">
    <property type="entry name" value="Mog1/PsbP_a/b/a-sand"/>
</dbReference>
<dbReference type="AlphaFoldDB" id="A0AAW1NPC9"/>
<dbReference type="Pfam" id="PF01789">
    <property type="entry name" value="PsbP"/>
    <property type="match status" value="1"/>
</dbReference>
<dbReference type="GO" id="GO:0019898">
    <property type="term" value="C:extrinsic component of membrane"/>
    <property type="evidence" value="ECO:0007669"/>
    <property type="project" value="InterPro"/>
</dbReference>
<dbReference type="Gene3D" id="3.40.1000.10">
    <property type="entry name" value="Mog1/PsbP, alpha/beta/alpha sandwich"/>
    <property type="match status" value="1"/>
</dbReference>
<comment type="caution">
    <text evidence="2">The sequence shown here is derived from an EMBL/GenBank/DDBJ whole genome shotgun (WGS) entry which is preliminary data.</text>
</comment>
<dbReference type="SUPFAM" id="SSF55724">
    <property type="entry name" value="Mog1p/PsbP-like"/>
    <property type="match status" value="1"/>
</dbReference>
<name>A0AAW1NPC9_9CHLO</name>
<evidence type="ECO:0000259" key="1">
    <source>
        <dbReference type="Pfam" id="PF01789"/>
    </source>
</evidence>
<dbReference type="EMBL" id="JALJOQ010000147">
    <property type="protein sequence ID" value="KAK9793742.1"/>
    <property type="molecule type" value="Genomic_DNA"/>
</dbReference>
<organism evidence="2 3">
    <name type="scientific">Symbiochloris irregularis</name>
    <dbReference type="NCBI Taxonomy" id="706552"/>
    <lineage>
        <taxon>Eukaryota</taxon>
        <taxon>Viridiplantae</taxon>
        <taxon>Chlorophyta</taxon>
        <taxon>core chlorophytes</taxon>
        <taxon>Trebouxiophyceae</taxon>
        <taxon>Trebouxiales</taxon>
        <taxon>Trebouxiaceae</taxon>
        <taxon>Symbiochloris</taxon>
    </lineage>
</organism>
<dbReference type="GO" id="GO:0015979">
    <property type="term" value="P:photosynthesis"/>
    <property type="evidence" value="ECO:0007669"/>
    <property type="project" value="InterPro"/>
</dbReference>
<proteinExistence type="predicted"/>
<dbReference type="Proteomes" id="UP001465755">
    <property type="component" value="Unassembled WGS sequence"/>
</dbReference>
<evidence type="ECO:0000313" key="2">
    <source>
        <dbReference type="EMBL" id="KAK9793742.1"/>
    </source>
</evidence>
<accession>A0AAW1NPC9</accession>
<protein>
    <recommendedName>
        <fullName evidence="1">PsbP C-terminal domain-containing protein</fullName>
    </recommendedName>
</protein>
<evidence type="ECO:0000313" key="3">
    <source>
        <dbReference type="Proteomes" id="UP001465755"/>
    </source>
</evidence>
<gene>
    <name evidence="2" type="ORF">WJX73_008240</name>
</gene>
<feature type="domain" description="PsbP C-terminal" evidence="1">
    <location>
        <begin position="41"/>
        <end position="183"/>
    </location>
</feature>
<dbReference type="GO" id="GO:0005509">
    <property type="term" value="F:calcium ion binding"/>
    <property type="evidence" value="ECO:0007669"/>
    <property type="project" value="InterPro"/>
</dbReference>
<dbReference type="InterPro" id="IPR002683">
    <property type="entry name" value="PsbP_C"/>
</dbReference>
<reference evidence="2 3" key="1">
    <citation type="journal article" date="2024" name="Nat. Commun.">
        <title>Phylogenomics reveals the evolutionary origins of lichenization in chlorophyte algae.</title>
        <authorList>
            <person name="Puginier C."/>
            <person name="Libourel C."/>
            <person name="Otte J."/>
            <person name="Skaloud P."/>
            <person name="Haon M."/>
            <person name="Grisel S."/>
            <person name="Petersen M."/>
            <person name="Berrin J.G."/>
            <person name="Delaux P.M."/>
            <person name="Dal Grande F."/>
            <person name="Keller J."/>
        </authorList>
    </citation>
    <scope>NUCLEOTIDE SEQUENCE [LARGE SCALE GENOMIC DNA]</scope>
    <source>
        <strain evidence="2 3">SAG 2036</strain>
    </source>
</reference>